<dbReference type="PRINTS" id="PR00105">
    <property type="entry name" value="C5METTRFRASE"/>
</dbReference>
<evidence type="ECO:0000256" key="7">
    <source>
        <dbReference type="PROSITE-ProRule" id="PRU01016"/>
    </source>
</evidence>
<comment type="catalytic activity">
    <reaction evidence="9">
        <text>a 2'-deoxycytidine in DNA + S-adenosyl-L-methionine = a 5-methyl-2'-deoxycytidine in DNA + S-adenosyl-L-homocysteine + H(+)</text>
        <dbReference type="Rhea" id="RHEA:13681"/>
        <dbReference type="Rhea" id="RHEA-COMP:11369"/>
        <dbReference type="Rhea" id="RHEA-COMP:11370"/>
        <dbReference type="ChEBI" id="CHEBI:15378"/>
        <dbReference type="ChEBI" id="CHEBI:57856"/>
        <dbReference type="ChEBI" id="CHEBI:59789"/>
        <dbReference type="ChEBI" id="CHEBI:85452"/>
        <dbReference type="ChEBI" id="CHEBI:85454"/>
        <dbReference type="EC" id="2.1.1.37"/>
    </reaction>
</comment>
<dbReference type="InterPro" id="IPR050390">
    <property type="entry name" value="C5-Methyltransferase"/>
</dbReference>
<evidence type="ECO:0000256" key="5">
    <source>
        <dbReference type="ARBA" id="ARBA00023280"/>
    </source>
</evidence>
<dbReference type="EC" id="2.1.1.37" evidence="9"/>
<keyword evidence="5" id="KW-0899">Viral immunoevasion</keyword>
<evidence type="ECO:0000256" key="3">
    <source>
        <dbReference type="ARBA" id="ARBA00022679"/>
    </source>
</evidence>
<dbReference type="PROSITE" id="PS00094">
    <property type="entry name" value="C5_MTASE_1"/>
    <property type="match status" value="1"/>
</dbReference>
<evidence type="ECO:0000256" key="1">
    <source>
        <dbReference type="ARBA" id="ARBA00022603"/>
    </source>
</evidence>
<keyword evidence="1 7" id="KW-0489">Methyltransferase</keyword>
<dbReference type="PROSITE" id="PS51679">
    <property type="entry name" value="SAM_MT_C5"/>
    <property type="match status" value="1"/>
</dbReference>
<dbReference type="EMBL" id="BK068113">
    <property type="protein sequence ID" value="DBA56381.1"/>
    <property type="molecule type" value="Genomic_DNA"/>
</dbReference>
<proteinExistence type="inferred from homology"/>
<reference evidence="10" key="2">
    <citation type="submission" date="2024-05" db="EMBL/GenBank/DDBJ databases">
        <authorList>
            <person name="Matrishin C.B."/>
            <person name="Kauffman K.M."/>
        </authorList>
    </citation>
    <scope>NUCLEOTIDE SEQUENCE</scope>
</reference>
<evidence type="ECO:0000256" key="4">
    <source>
        <dbReference type="ARBA" id="ARBA00022691"/>
    </source>
</evidence>
<dbReference type="InterPro" id="IPR018117">
    <property type="entry name" value="C5_DNA_meth_AS"/>
</dbReference>
<evidence type="ECO:0000256" key="2">
    <source>
        <dbReference type="ARBA" id="ARBA00022632"/>
    </source>
</evidence>
<protein>
    <recommendedName>
        <fullName evidence="9">Cytosine-specific methyltransferase</fullName>
        <ecNumber evidence="9">2.1.1.37</ecNumber>
    </recommendedName>
</protein>
<dbReference type="GO" id="GO:0032259">
    <property type="term" value="P:methylation"/>
    <property type="evidence" value="ECO:0007669"/>
    <property type="project" value="UniProtKB-KW"/>
</dbReference>
<dbReference type="PANTHER" id="PTHR10629:SF52">
    <property type="entry name" value="DNA (CYTOSINE-5)-METHYLTRANSFERASE 1"/>
    <property type="match status" value="1"/>
</dbReference>
<reference evidence="10" key="1">
    <citation type="journal article" date="2023" name="Microbiome">
        <title>Phages are unrecognized players in the ecology of the oral pathogen Porphyromonas gingivalis.</title>
        <authorList>
            <person name="Matrishin C.B."/>
            <person name="Haase E.M."/>
            <person name="Dewhirst F.E."/>
            <person name="Mark Welch J.L."/>
            <person name="Miranda-Sanchez F."/>
            <person name="Chen T."/>
            <person name="MacFarland D.C."/>
            <person name="Kauffman K.M."/>
        </authorList>
    </citation>
    <scope>NUCLEOTIDE SEQUENCE</scope>
</reference>
<evidence type="ECO:0000256" key="6">
    <source>
        <dbReference type="ARBA" id="ARBA00033479"/>
    </source>
</evidence>
<dbReference type="GO" id="GO:0044027">
    <property type="term" value="P:negative regulation of gene expression via chromosomal CpG island methylation"/>
    <property type="evidence" value="ECO:0007669"/>
    <property type="project" value="TreeGrafter"/>
</dbReference>
<dbReference type="InterPro" id="IPR001525">
    <property type="entry name" value="C5_MeTfrase"/>
</dbReference>
<keyword evidence="2" id="KW-1090">Inhibition of host innate immune response by virus</keyword>
<comment type="similarity">
    <text evidence="7 8">Belongs to the class I-like SAM-binding methyltransferase superfamily. C5-methyltransferase family.</text>
</comment>
<dbReference type="Pfam" id="PF00145">
    <property type="entry name" value="DNA_methylase"/>
    <property type="match status" value="1"/>
</dbReference>
<dbReference type="Gene3D" id="3.40.50.150">
    <property type="entry name" value="Vaccinia Virus protein VP39"/>
    <property type="match status" value="1"/>
</dbReference>
<evidence type="ECO:0000313" key="10">
    <source>
        <dbReference type="EMBL" id="DBA56381.1"/>
    </source>
</evidence>
<keyword evidence="2" id="KW-0945">Host-virus interaction</keyword>
<evidence type="ECO:0000256" key="8">
    <source>
        <dbReference type="RuleBase" id="RU000416"/>
    </source>
</evidence>
<organism evidence="10">
    <name type="scientific">Porphyromonas phage phage032a_KCOM2801</name>
    <dbReference type="NCBI Taxonomy" id="3154122"/>
    <lineage>
        <taxon>Viruses</taxon>
        <taxon>Duplodnaviria</taxon>
        <taxon>Heunggongvirae</taxon>
        <taxon>Uroviricota</taxon>
        <taxon>Caudoviricetes</taxon>
        <taxon>Nixviridae</taxon>
        <taxon>Nixvirus</taxon>
        <taxon>Nixvirus pging00X</taxon>
    </lineage>
</organism>
<keyword evidence="3 7" id="KW-0808">Transferase</keyword>
<keyword evidence="6" id="KW-1258">Restriction-modification system evasion by virus</keyword>
<evidence type="ECO:0000256" key="9">
    <source>
        <dbReference type="RuleBase" id="RU000417"/>
    </source>
</evidence>
<feature type="active site" evidence="7">
    <location>
        <position position="69"/>
    </location>
</feature>
<dbReference type="InterPro" id="IPR029063">
    <property type="entry name" value="SAM-dependent_MTases_sf"/>
</dbReference>
<dbReference type="SUPFAM" id="SSF53335">
    <property type="entry name" value="S-adenosyl-L-methionine-dependent methyltransferases"/>
    <property type="match status" value="1"/>
</dbReference>
<dbReference type="PANTHER" id="PTHR10629">
    <property type="entry name" value="CYTOSINE-SPECIFIC METHYLTRANSFERASE"/>
    <property type="match status" value="1"/>
</dbReference>
<name>A0AAT9JFV3_9CAUD</name>
<dbReference type="GO" id="GO:0003886">
    <property type="term" value="F:DNA (cytosine-5-)-methyltransferase activity"/>
    <property type="evidence" value="ECO:0007669"/>
    <property type="project" value="UniProtKB-EC"/>
</dbReference>
<keyword evidence="4 7" id="KW-0949">S-adenosyl-L-methionine</keyword>
<sequence length="248" mass="28106">MTHGALFAGLNIFGLAFRQLGVKTLWSSENDQFCVDLLKKNFPETLQYGDIRTIDSLPYVDIISGGFPCQDISGAGPKYGIRGSRSSLWFEMSRISSQTHPRYIIVENSPMLVKRGLEYVLYDLAQIGYDAEWCCLRASDFGYPHKRERLFLVAYPDSFRRIAQAHQARVFSQAIPEASERQLIRAVGREIRNKANSTILRNDDGTPFVVDRIKALGNAIVYDAAEYVARCVLSFDSIISSNYNRYVH</sequence>
<dbReference type="NCBIfam" id="TIGR00675">
    <property type="entry name" value="dcm"/>
    <property type="match status" value="1"/>
</dbReference>
<accession>A0AAT9JFV3</accession>
<dbReference type="GO" id="GO:0003677">
    <property type="term" value="F:DNA binding"/>
    <property type="evidence" value="ECO:0007669"/>
    <property type="project" value="TreeGrafter"/>
</dbReference>